<dbReference type="InterPro" id="IPR013780">
    <property type="entry name" value="Glyco_hydro_b"/>
</dbReference>
<evidence type="ECO:0000256" key="1">
    <source>
        <dbReference type="ARBA" id="ARBA00007806"/>
    </source>
</evidence>
<protein>
    <submittedName>
        <fullName evidence="6">DUF5110 domain-containing protein</fullName>
    </submittedName>
</protein>
<dbReference type="InterPro" id="IPR048395">
    <property type="entry name" value="Glyco_hydro_31_C"/>
</dbReference>
<feature type="domain" description="DUF5110" evidence="4">
    <location>
        <begin position="616"/>
        <end position="682"/>
    </location>
</feature>
<dbReference type="SUPFAM" id="SSF51445">
    <property type="entry name" value="(Trans)glycosidases"/>
    <property type="match status" value="1"/>
</dbReference>
<dbReference type="SUPFAM" id="SSF51011">
    <property type="entry name" value="Glycosyl hydrolase domain"/>
    <property type="match status" value="1"/>
</dbReference>
<dbReference type="InterPro" id="IPR051816">
    <property type="entry name" value="Glycosyl_Hydrolase_31"/>
</dbReference>
<evidence type="ECO:0000256" key="2">
    <source>
        <dbReference type="RuleBase" id="RU361185"/>
    </source>
</evidence>
<name>A0A9D1MMP2_9FIRM</name>
<reference evidence="6" key="2">
    <citation type="journal article" date="2021" name="PeerJ">
        <title>Extensive microbial diversity within the chicken gut microbiome revealed by metagenomics and culture.</title>
        <authorList>
            <person name="Gilroy R."/>
            <person name="Ravi A."/>
            <person name="Getino M."/>
            <person name="Pursley I."/>
            <person name="Horton D.L."/>
            <person name="Alikhan N.F."/>
            <person name="Baker D."/>
            <person name="Gharbi K."/>
            <person name="Hall N."/>
            <person name="Watson M."/>
            <person name="Adriaenssens E.M."/>
            <person name="Foster-Nyarko E."/>
            <person name="Jarju S."/>
            <person name="Secka A."/>
            <person name="Antonio M."/>
            <person name="Oren A."/>
            <person name="Chaudhuri R.R."/>
            <person name="La Ragione R."/>
            <person name="Hildebrand F."/>
            <person name="Pallen M.J."/>
        </authorList>
    </citation>
    <scope>NUCLEOTIDE SEQUENCE</scope>
    <source>
        <strain evidence="6">9366</strain>
    </source>
</reference>
<dbReference type="AlphaFoldDB" id="A0A9D1MMP2"/>
<dbReference type="InterPro" id="IPR033403">
    <property type="entry name" value="DUF5110"/>
</dbReference>
<feature type="domain" description="Glycosyl hydrolase family 31 C-terminal" evidence="5">
    <location>
        <begin position="511"/>
        <end position="599"/>
    </location>
</feature>
<keyword evidence="2" id="KW-0378">Hydrolase</keyword>
<dbReference type="Gene3D" id="2.60.40.1180">
    <property type="entry name" value="Golgi alpha-mannosidase II"/>
    <property type="match status" value="2"/>
</dbReference>
<sequence>MKRFEVKTASVTDKSCTVVFGNTRLSVLTPCLVRVEKGNFCDEPTQRVWERDFERPVFTCEQKGRVVHIVTDKAHFMYSLRSGSMRRIILADGRRVTHFSRGNLKGTRRTLDGCDGAVPLENGLVSRGGVAVMDDSNGLILRGDKIVSRPKCSDKYYFAYGSEYRACVADFFKLCGKVPLLPRFALGNWWSRYKAYTQEEYLSLMRRFKREKLPFTIATIDMDWHWVNIVEKFGEEARPKAPKTVLELFYNTVTPGWTGYSWNTDLFPDYKAMLRELKEMDYRVTLNVHPATGVRFFEDMYEKVAKTVGVDPASKKQISFSLANEKYVKAYFDDIHRPYEKDGVDFWWIDWQQGKISDVPGLDPLWALNHYHFLDQEDEGKRALILSRYAKEGSHRYPVGFSGDTFMTWRSLKFQPYMTATATNVGYTWWSHDIGGHHFGYKDDELYVRWLQFGVFSPINRLHSTANEFMGKEPWKCGAAAEAVAGEYLRLRHRLIPYLYTENHITHTAGRALCEPMYYSYDCEQAYEAKGEYMFGSCLLACPITRKSDKRTGLAYADVWFPEGRWTDIFTGNVYSGGNCRVYRDMGKTPVFAREGAIIPLYKDGEDNSLAAQKDLEVWIYRGNGEYVLYEDDGVSTAYKDGAFVKTHMSITLSGNEAVFTVMPAGGDTALLPEGRRIYLNFRDIVSARVEADGEDRGELKKGLFIEYTGVPVVVTLRDCVFTCNADYRESVVDVVSRYNMRNARKKQMFMGALDSLTSGLRAPKALKGPIEELRRICTFRR</sequence>
<evidence type="ECO:0000259" key="5">
    <source>
        <dbReference type="Pfam" id="PF21365"/>
    </source>
</evidence>
<dbReference type="PANTHER" id="PTHR43863:SF2">
    <property type="entry name" value="MALTASE-GLUCOAMYLASE"/>
    <property type="match status" value="1"/>
</dbReference>
<dbReference type="InterPro" id="IPR000322">
    <property type="entry name" value="Glyco_hydro_31_TIM"/>
</dbReference>
<dbReference type="Pfam" id="PF21365">
    <property type="entry name" value="Glyco_hydro_31_3rd"/>
    <property type="match status" value="1"/>
</dbReference>
<evidence type="ECO:0000259" key="4">
    <source>
        <dbReference type="Pfam" id="PF17137"/>
    </source>
</evidence>
<dbReference type="Proteomes" id="UP000824145">
    <property type="component" value="Unassembled WGS sequence"/>
</dbReference>
<evidence type="ECO:0000259" key="3">
    <source>
        <dbReference type="Pfam" id="PF01055"/>
    </source>
</evidence>
<dbReference type="InterPro" id="IPR017853">
    <property type="entry name" value="GH"/>
</dbReference>
<feature type="domain" description="Glycoside hydrolase family 31 TIM barrel" evidence="3">
    <location>
        <begin position="179"/>
        <end position="501"/>
    </location>
</feature>
<dbReference type="Pfam" id="PF01055">
    <property type="entry name" value="Glyco_hydro_31_2nd"/>
    <property type="match status" value="1"/>
</dbReference>
<gene>
    <name evidence="6" type="ORF">IAB07_04325</name>
</gene>
<comment type="similarity">
    <text evidence="1 2">Belongs to the glycosyl hydrolase 31 family.</text>
</comment>
<dbReference type="Pfam" id="PF17137">
    <property type="entry name" value="DUF5110"/>
    <property type="match status" value="1"/>
</dbReference>
<organism evidence="6 7">
    <name type="scientific">Candidatus Caccalectryoclostridium excrementigallinarum</name>
    <dbReference type="NCBI Taxonomy" id="2840710"/>
    <lineage>
        <taxon>Bacteria</taxon>
        <taxon>Bacillati</taxon>
        <taxon>Bacillota</taxon>
        <taxon>Clostridia</taxon>
        <taxon>Christensenellales</taxon>
        <taxon>Christensenellaceae</taxon>
        <taxon>Christensenellaceae incertae sedis</taxon>
        <taxon>Candidatus Caccalectryoclostridium</taxon>
    </lineage>
</organism>
<proteinExistence type="inferred from homology"/>
<dbReference type="EMBL" id="DVNJ01000022">
    <property type="protein sequence ID" value="HIU62970.1"/>
    <property type="molecule type" value="Genomic_DNA"/>
</dbReference>
<dbReference type="PANTHER" id="PTHR43863">
    <property type="entry name" value="HYDROLASE, PUTATIVE (AFU_ORTHOLOGUE AFUA_1G03140)-RELATED"/>
    <property type="match status" value="1"/>
</dbReference>
<evidence type="ECO:0000313" key="6">
    <source>
        <dbReference type="EMBL" id="HIU62970.1"/>
    </source>
</evidence>
<dbReference type="Gene3D" id="3.20.20.80">
    <property type="entry name" value="Glycosidases"/>
    <property type="match status" value="1"/>
</dbReference>
<dbReference type="CDD" id="cd06595">
    <property type="entry name" value="GH31_u1"/>
    <property type="match status" value="1"/>
</dbReference>
<dbReference type="GO" id="GO:0004553">
    <property type="term" value="F:hydrolase activity, hydrolyzing O-glycosyl compounds"/>
    <property type="evidence" value="ECO:0007669"/>
    <property type="project" value="InterPro"/>
</dbReference>
<dbReference type="GO" id="GO:0005975">
    <property type="term" value="P:carbohydrate metabolic process"/>
    <property type="evidence" value="ECO:0007669"/>
    <property type="project" value="InterPro"/>
</dbReference>
<accession>A0A9D1MMP2</accession>
<evidence type="ECO:0000313" key="7">
    <source>
        <dbReference type="Proteomes" id="UP000824145"/>
    </source>
</evidence>
<comment type="caution">
    <text evidence="6">The sequence shown here is derived from an EMBL/GenBank/DDBJ whole genome shotgun (WGS) entry which is preliminary data.</text>
</comment>
<reference evidence="6" key="1">
    <citation type="submission" date="2020-10" db="EMBL/GenBank/DDBJ databases">
        <authorList>
            <person name="Gilroy R."/>
        </authorList>
    </citation>
    <scope>NUCLEOTIDE SEQUENCE</scope>
    <source>
        <strain evidence="6">9366</strain>
    </source>
</reference>
<keyword evidence="2" id="KW-0326">Glycosidase</keyword>